<comment type="caution">
    <text evidence="1">The sequence shown here is derived from an EMBL/GenBank/DDBJ whole genome shotgun (WGS) entry which is preliminary data.</text>
</comment>
<accession>A0ABQ3X0H8</accession>
<organism evidence="1 2">
    <name type="scientific">Actinoplanes couchii</name>
    <dbReference type="NCBI Taxonomy" id="403638"/>
    <lineage>
        <taxon>Bacteria</taxon>
        <taxon>Bacillati</taxon>
        <taxon>Actinomycetota</taxon>
        <taxon>Actinomycetes</taxon>
        <taxon>Micromonosporales</taxon>
        <taxon>Micromonosporaceae</taxon>
        <taxon>Actinoplanes</taxon>
    </lineage>
</organism>
<dbReference type="Proteomes" id="UP000612282">
    <property type="component" value="Unassembled WGS sequence"/>
</dbReference>
<evidence type="ECO:0000313" key="2">
    <source>
        <dbReference type="Proteomes" id="UP000612282"/>
    </source>
</evidence>
<gene>
    <name evidence="1" type="ORF">Aco03nite_003070</name>
</gene>
<name>A0ABQ3X0H8_9ACTN</name>
<proteinExistence type="predicted"/>
<dbReference type="EMBL" id="BOMG01000006">
    <property type="protein sequence ID" value="GID51903.1"/>
    <property type="molecule type" value="Genomic_DNA"/>
</dbReference>
<protein>
    <submittedName>
        <fullName evidence="1">Uncharacterized protein</fullName>
    </submittedName>
</protein>
<reference evidence="1 2" key="1">
    <citation type="submission" date="2021-01" db="EMBL/GenBank/DDBJ databases">
        <title>Whole genome shotgun sequence of Actinoplanes couchii NBRC 106145.</title>
        <authorList>
            <person name="Komaki H."/>
            <person name="Tamura T."/>
        </authorList>
    </citation>
    <scope>NUCLEOTIDE SEQUENCE [LARGE SCALE GENOMIC DNA]</scope>
    <source>
        <strain evidence="1 2">NBRC 106145</strain>
    </source>
</reference>
<keyword evidence="2" id="KW-1185">Reference proteome</keyword>
<evidence type="ECO:0000313" key="1">
    <source>
        <dbReference type="EMBL" id="GID51903.1"/>
    </source>
</evidence>
<sequence>MGLMINAERTSFWGKNYALTRDDGTTVTTWDVSTWTSGGGFKLDGREYKVRSNAWGTKFTMLDDGGAVAAEAEQAGRKQWKVRAGRREYEFRRQSFWNWDQNLVEGDRVVGTVKRSSSWSGSLSADLPGLPTAVQVFVIGILISQWNQAMAAAAS</sequence>